<dbReference type="PANTHER" id="PTHR47805">
    <property type="entry name" value="SAGA-ASSOCIATED FACTOR 73"/>
    <property type="match status" value="1"/>
</dbReference>
<feature type="region of interest" description="Disordered" evidence="1">
    <location>
        <begin position="345"/>
        <end position="367"/>
    </location>
</feature>
<feature type="domain" description="SCA7" evidence="2">
    <location>
        <begin position="280"/>
        <end position="346"/>
    </location>
</feature>
<feature type="compositionally biased region" description="Gly residues" evidence="1">
    <location>
        <begin position="439"/>
        <end position="453"/>
    </location>
</feature>
<accession>A0A2P7ZCX1</accession>
<evidence type="ECO:0000256" key="1">
    <source>
        <dbReference type="SAM" id="MobiDB-lite"/>
    </source>
</evidence>
<dbReference type="GO" id="GO:0006357">
    <property type="term" value="P:regulation of transcription by RNA polymerase II"/>
    <property type="evidence" value="ECO:0007669"/>
    <property type="project" value="TreeGrafter"/>
</dbReference>
<dbReference type="GO" id="GO:0000124">
    <property type="term" value="C:SAGA complex"/>
    <property type="evidence" value="ECO:0007669"/>
    <property type="project" value="InterPro"/>
</dbReference>
<dbReference type="Gene3D" id="6.10.140.670">
    <property type="match status" value="1"/>
</dbReference>
<dbReference type="EMBL" id="NHZQ01000236">
    <property type="protein sequence ID" value="PSK46075.1"/>
    <property type="molecule type" value="Genomic_DNA"/>
</dbReference>
<protein>
    <submittedName>
        <fullName evidence="3">SAGA-associated factor 73</fullName>
    </submittedName>
</protein>
<feature type="compositionally biased region" description="Basic and acidic residues" evidence="1">
    <location>
        <begin position="458"/>
        <end position="469"/>
    </location>
</feature>
<feature type="compositionally biased region" description="Low complexity" evidence="1">
    <location>
        <begin position="238"/>
        <end position="252"/>
    </location>
</feature>
<keyword evidence="4" id="KW-1185">Reference proteome</keyword>
<evidence type="ECO:0000313" key="3">
    <source>
        <dbReference type="EMBL" id="PSK46075.1"/>
    </source>
</evidence>
<dbReference type="GO" id="GO:1904802">
    <property type="term" value="P:RITS complex assembly"/>
    <property type="evidence" value="ECO:0007669"/>
    <property type="project" value="TreeGrafter"/>
</dbReference>
<feature type="region of interest" description="Disordered" evidence="1">
    <location>
        <begin position="189"/>
        <end position="282"/>
    </location>
</feature>
<name>A0A2P7ZCX1_9PEZI</name>
<dbReference type="PROSITE" id="PS51505">
    <property type="entry name" value="SCA7"/>
    <property type="match status" value="1"/>
</dbReference>
<evidence type="ECO:0000313" key="4">
    <source>
        <dbReference type="Proteomes" id="UP000243723"/>
    </source>
</evidence>
<dbReference type="InterPro" id="IPR013243">
    <property type="entry name" value="SCA7_dom"/>
</dbReference>
<evidence type="ECO:0000259" key="2">
    <source>
        <dbReference type="PROSITE" id="PS51505"/>
    </source>
</evidence>
<proteinExistence type="predicted"/>
<gene>
    <name evidence="3" type="ORF">B9Z65_5043</name>
</gene>
<feature type="compositionally biased region" description="Basic and acidic residues" evidence="1">
    <location>
        <begin position="202"/>
        <end position="216"/>
    </location>
</feature>
<reference evidence="3 4" key="1">
    <citation type="submission" date="2017-05" db="EMBL/GenBank/DDBJ databases">
        <title>Draft genome sequence of Elsinoe australis.</title>
        <authorList>
            <person name="Cheng Q."/>
        </authorList>
    </citation>
    <scope>NUCLEOTIDE SEQUENCE [LARGE SCALE GENOMIC DNA]</scope>
    <source>
        <strain evidence="3 4">NL1</strain>
    </source>
</reference>
<dbReference type="InterPro" id="IPR037804">
    <property type="entry name" value="SGF73"/>
</dbReference>
<dbReference type="Proteomes" id="UP000243723">
    <property type="component" value="Unassembled WGS sequence"/>
</dbReference>
<dbReference type="OrthoDB" id="21678at2759"/>
<sequence>MTQNDAKNSVTGAATAATSTVGNLVGGVARTAGGAVGAVGRGLGDTVTNTTGNTGKPLGDALNSLGNGVQDGTTSVARGVENAAPIPPSKPSTNLIPKPLLDTLLPSTTSKLKLRTPVPALAKPPKPGSWDIGNTLPPAPAAPITAPSSPIALSFSHGHPLSDRADVIKCNHCKRAILRHRAKSHIESCIAKKQEKQRKKKEAKDARDAAARKAERGGVSSESSSEDEEEGKQGPGGAAAKKTSKTTAAGQAGKKRKMTAAAGEEEGPKKKKKKEEVKAKVKVKAPVDVERQCGVELPQGGQCARSLTCKSHSMGAKRAVPGRSAPYDKLLAEYQRKNQAKLQKAALDAQALPEDAAPEGPVDSDEEKDQILAAITRSHPRPLFQPQLVPLRRKYNYVRLKEMLGNALGGRGGGLFSSGGQGAGGVLGGMNGMNGLGSAGGMGGGQMSAGGMRGSIDQSRRESMAESVREGSVSATPRETPVQG</sequence>
<organism evidence="3 4">
    <name type="scientific">Elsinoe australis</name>
    <dbReference type="NCBI Taxonomy" id="40998"/>
    <lineage>
        <taxon>Eukaryota</taxon>
        <taxon>Fungi</taxon>
        <taxon>Dikarya</taxon>
        <taxon>Ascomycota</taxon>
        <taxon>Pezizomycotina</taxon>
        <taxon>Dothideomycetes</taxon>
        <taxon>Dothideomycetidae</taxon>
        <taxon>Myriangiales</taxon>
        <taxon>Elsinoaceae</taxon>
        <taxon>Elsinoe</taxon>
    </lineage>
</organism>
<dbReference type="STRING" id="40998.A0A2P7ZCX1"/>
<dbReference type="PANTHER" id="PTHR47805:SF1">
    <property type="entry name" value="SAGA-ASSOCIATED FACTOR 73"/>
    <property type="match status" value="1"/>
</dbReference>
<feature type="compositionally biased region" description="Polar residues" evidence="1">
    <location>
        <begin position="473"/>
        <end position="484"/>
    </location>
</feature>
<comment type="caution">
    <text evidence="3">The sequence shown here is derived from an EMBL/GenBank/DDBJ whole genome shotgun (WGS) entry which is preliminary data.</text>
</comment>
<feature type="region of interest" description="Disordered" evidence="1">
    <location>
        <begin position="439"/>
        <end position="484"/>
    </location>
</feature>
<dbReference type="AlphaFoldDB" id="A0A2P7ZCX1"/>
<dbReference type="GO" id="GO:0031048">
    <property type="term" value="P:regulatory ncRNA-mediated heterochromatin formation"/>
    <property type="evidence" value="ECO:0007669"/>
    <property type="project" value="TreeGrafter"/>
</dbReference>
<dbReference type="Pfam" id="PF08313">
    <property type="entry name" value="SCA7"/>
    <property type="match status" value="1"/>
</dbReference>